<evidence type="ECO:0000256" key="7">
    <source>
        <dbReference type="ARBA" id="ARBA00049014"/>
    </source>
</evidence>
<evidence type="ECO:0000313" key="13">
    <source>
        <dbReference type="EMBL" id="MER6434540.1"/>
    </source>
</evidence>
<evidence type="ECO:0000256" key="4">
    <source>
        <dbReference type="ARBA" id="ARBA00022840"/>
    </source>
</evidence>
<dbReference type="PROSITE" id="PS00107">
    <property type="entry name" value="PROTEIN_KINASE_ATP"/>
    <property type="match status" value="1"/>
</dbReference>
<dbReference type="Proteomes" id="UP001470023">
    <property type="component" value="Unassembled WGS sequence"/>
</dbReference>
<evidence type="ECO:0000256" key="6">
    <source>
        <dbReference type="ARBA" id="ARBA00038999"/>
    </source>
</evidence>
<evidence type="ECO:0000313" key="14">
    <source>
        <dbReference type="Proteomes" id="UP001470023"/>
    </source>
</evidence>
<keyword evidence="1 13" id="KW-0808">Transferase</keyword>
<keyword evidence="3 13" id="KW-0418">Kinase</keyword>
<dbReference type="PROSITE" id="PS50011">
    <property type="entry name" value="PROTEIN_KINASE_DOM"/>
    <property type="match status" value="1"/>
</dbReference>
<evidence type="ECO:0000256" key="5">
    <source>
        <dbReference type="ARBA" id="ARBA00038035"/>
    </source>
</evidence>
<dbReference type="PANTHER" id="PTHR48013:SF9">
    <property type="entry name" value="DUAL SPECIFICITY MITOGEN-ACTIVATED PROTEIN KINASE KINASE 5"/>
    <property type="match status" value="1"/>
</dbReference>
<evidence type="ECO:0000256" key="1">
    <source>
        <dbReference type="ARBA" id="ARBA00022679"/>
    </source>
</evidence>
<dbReference type="InterPro" id="IPR017441">
    <property type="entry name" value="Protein_kinase_ATP_BS"/>
</dbReference>
<evidence type="ECO:0000256" key="9">
    <source>
        <dbReference type="ARBA" id="ARBA00051693"/>
    </source>
</evidence>
<dbReference type="PROSITE" id="PS00108">
    <property type="entry name" value="PROTEIN_KINASE_ST"/>
    <property type="match status" value="1"/>
</dbReference>
<reference evidence="13 14" key="1">
    <citation type="submission" date="2024-06" db="EMBL/GenBank/DDBJ databases">
        <title>The Natural Products Discovery Center: Release of the First 8490 Sequenced Strains for Exploring Actinobacteria Biosynthetic Diversity.</title>
        <authorList>
            <person name="Kalkreuter E."/>
            <person name="Kautsar S.A."/>
            <person name="Yang D."/>
            <person name="Bader C.D."/>
            <person name="Teijaro C.N."/>
            <person name="Fluegel L."/>
            <person name="Davis C.M."/>
            <person name="Simpson J.R."/>
            <person name="Lauterbach L."/>
            <person name="Steele A.D."/>
            <person name="Gui C."/>
            <person name="Meng S."/>
            <person name="Li G."/>
            <person name="Viehrig K."/>
            <person name="Ye F."/>
            <person name="Su P."/>
            <person name="Kiefer A.F."/>
            <person name="Nichols A."/>
            <person name="Cepeda A.J."/>
            <person name="Yan W."/>
            <person name="Fan B."/>
            <person name="Jiang Y."/>
            <person name="Adhikari A."/>
            <person name="Zheng C.-J."/>
            <person name="Schuster L."/>
            <person name="Cowan T.M."/>
            <person name="Smanski M.J."/>
            <person name="Chevrette M.G."/>
            <person name="De Carvalho L.P.S."/>
            <person name="Shen B."/>
        </authorList>
    </citation>
    <scope>NUCLEOTIDE SEQUENCE [LARGE SCALE GENOMIC DNA]</scope>
    <source>
        <strain evidence="13 14">NPDC001166</strain>
    </source>
</reference>
<comment type="catalytic activity">
    <reaction evidence="7">
        <text>L-seryl-[protein] + ATP = O-phospho-L-seryl-[protein] + ADP + H(+)</text>
        <dbReference type="Rhea" id="RHEA:17989"/>
        <dbReference type="Rhea" id="RHEA-COMP:9863"/>
        <dbReference type="Rhea" id="RHEA-COMP:11604"/>
        <dbReference type="ChEBI" id="CHEBI:15378"/>
        <dbReference type="ChEBI" id="CHEBI:29999"/>
        <dbReference type="ChEBI" id="CHEBI:30616"/>
        <dbReference type="ChEBI" id="CHEBI:83421"/>
        <dbReference type="ChEBI" id="CHEBI:456216"/>
        <dbReference type="EC" id="2.7.12.2"/>
    </reaction>
</comment>
<dbReference type="RefSeq" id="WP_352066353.1">
    <property type="nucleotide sequence ID" value="NZ_JBEPAZ010000131.1"/>
</dbReference>
<feature type="binding site" evidence="10">
    <location>
        <position position="38"/>
    </location>
    <ligand>
        <name>ATP</name>
        <dbReference type="ChEBI" id="CHEBI:30616"/>
    </ligand>
</feature>
<dbReference type="EC" id="2.7.12.2" evidence="6"/>
<dbReference type="InterPro" id="IPR008271">
    <property type="entry name" value="Ser/Thr_kinase_AS"/>
</dbReference>
<dbReference type="SUPFAM" id="SSF56112">
    <property type="entry name" value="Protein kinase-like (PK-like)"/>
    <property type="match status" value="1"/>
</dbReference>
<evidence type="ECO:0000256" key="3">
    <source>
        <dbReference type="ARBA" id="ARBA00022777"/>
    </source>
</evidence>
<comment type="catalytic activity">
    <reaction evidence="9">
        <text>L-tyrosyl-[protein] + ATP = O-phospho-L-tyrosyl-[protein] + ADP + H(+)</text>
        <dbReference type="Rhea" id="RHEA:10596"/>
        <dbReference type="Rhea" id="RHEA-COMP:10136"/>
        <dbReference type="Rhea" id="RHEA-COMP:20101"/>
        <dbReference type="ChEBI" id="CHEBI:15378"/>
        <dbReference type="ChEBI" id="CHEBI:30616"/>
        <dbReference type="ChEBI" id="CHEBI:46858"/>
        <dbReference type="ChEBI" id="CHEBI:61978"/>
        <dbReference type="ChEBI" id="CHEBI:456216"/>
        <dbReference type="EC" id="2.7.12.2"/>
    </reaction>
</comment>
<dbReference type="GO" id="GO:0004674">
    <property type="term" value="F:protein serine/threonine kinase activity"/>
    <property type="evidence" value="ECO:0007669"/>
    <property type="project" value="UniProtKB-EC"/>
</dbReference>
<name>A0ABV1ULG7_9ACTN</name>
<feature type="compositionally biased region" description="Polar residues" evidence="11">
    <location>
        <begin position="374"/>
        <end position="388"/>
    </location>
</feature>
<dbReference type="EMBL" id="JBEPAZ010000131">
    <property type="protein sequence ID" value="MER6434540.1"/>
    <property type="molecule type" value="Genomic_DNA"/>
</dbReference>
<feature type="domain" description="Protein kinase" evidence="12">
    <location>
        <begin position="9"/>
        <end position="283"/>
    </location>
</feature>
<dbReference type="PANTHER" id="PTHR48013">
    <property type="entry name" value="DUAL SPECIFICITY MITOGEN-ACTIVATED PROTEIN KINASE KINASE 5-RELATED"/>
    <property type="match status" value="1"/>
</dbReference>
<keyword evidence="2 10" id="KW-0547">Nucleotide-binding</keyword>
<dbReference type="CDD" id="cd14014">
    <property type="entry name" value="STKc_PknB_like"/>
    <property type="match status" value="1"/>
</dbReference>
<comment type="similarity">
    <text evidence="5">Belongs to the protein kinase superfamily. STE Ser/Thr protein kinase family. MAP kinase kinase subfamily.</text>
</comment>
<keyword evidence="4 10" id="KW-0067">ATP-binding</keyword>
<protein>
    <recommendedName>
        <fullName evidence="6">mitogen-activated protein kinase kinase</fullName>
        <ecNumber evidence="6">2.7.12.2</ecNumber>
    </recommendedName>
</protein>
<organism evidence="13 14">
    <name type="scientific">Streptomyces sp. 900105245</name>
    <dbReference type="NCBI Taxonomy" id="3154379"/>
    <lineage>
        <taxon>Bacteria</taxon>
        <taxon>Bacillati</taxon>
        <taxon>Actinomycetota</taxon>
        <taxon>Actinomycetes</taxon>
        <taxon>Kitasatosporales</taxon>
        <taxon>Streptomycetaceae</taxon>
        <taxon>Streptomyces</taxon>
    </lineage>
</organism>
<dbReference type="Gene3D" id="1.10.510.10">
    <property type="entry name" value="Transferase(Phosphotransferase) domain 1"/>
    <property type="match status" value="1"/>
</dbReference>
<comment type="catalytic activity">
    <reaction evidence="8">
        <text>L-threonyl-[protein] + ATP = O-phospho-L-threonyl-[protein] + ADP + H(+)</text>
        <dbReference type="Rhea" id="RHEA:46608"/>
        <dbReference type="Rhea" id="RHEA-COMP:11060"/>
        <dbReference type="Rhea" id="RHEA-COMP:11605"/>
        <dbReference type="ChEBI" id="CHEBI:15378"/>
        <dbReference type="ChEBI" id="CHEBI:30013"/>
        <dbReference type="ChEBI" id="CHEBI:30616"/>
        <dbReference type="ChEBI" id="CHEBI:61977"/>
        <dbReference type="ChEBI" id="CHEBI:456216"/>
        <dbReference type="EC" id="2.7.12.2"/>
    </reaction>
</comment>
<dbReference type="Pfam" id="PF00069">
    <property type="entry name" value="Pkinase"/>
    <property type="match status" value="1"/>
</dbReference>
<gene>
    <name evidence="13" type="ORF">ABT272_44230</name>
</gene>
<sequence length="565" mass="59968">MKTWTVPGYTTLRDLGSGASGHVVLAVHQATGIQVAVKYLSDSLLKRPEFLVRFRMEAQVLAGLDSDHVIGLYEYVESAHGAAIVMEVVHGLSLRQLLVRQGSIEPEAALLILKGSLLGLADTHSMGVVHRDYKPENVLVKADGTSKLVDFGIAVSSGVPGSTAGTPLYMAPEMWNGAPATPATDVYAATATFLECLTGHHPYSAQNVAELAIQHVTASIPVEGVPAIIQPVVLRGMAKMQSDRYPDAEAFVTELESAANQTYGDDWEERGRSTLATLVASLLSVVTPGTSESPQASTDIAITRLGRRRGNWGRSFRMNWTMGVTAAAVLGIGGIVLVNQIPLSSPVESQPKGIIATTRAQLGGTSEPDRAAHTSATAPTKLSASVMPTASIGHPNRNLNSGPASYPTLTSESEGRGDHSHSPNMPNDASATAEPDHTAVPSSKPSSSSQPPPPAPAPSIKEVKITRFEQTGALTANMSLHIRTDGDGPFSLKVTWYTGEKQGDLGQPDGEPRVFERNGYDEYTLTLDHTVVHDACFWSVEISSDPASVDGSDSRQLLAQRCVFQ</sequence>
<evidence type="ECO:0000259" key="12">
    <source>
        <dbReference type="PROSITE" id="PS50011"/>
    </source>
</evidence>
<evidence type="ECO:0000256" key="10">
    <source>
        <dbReference type="PROSITE-ProRule" id="PRU10141"/>
    </source>
</evidence>
<dbReference type="InterPro" id="IPR000719">
    <property type="entry name" value="Prot_kinase_dom"/>
</dbReference>
<keyword evidence="14" id="KW-1185">Reference proteome</keyword>
<evidence type="ECO:0000256" key="2">
    <source>
        <dbReference type="ARBA" id="ARBA00022741"/>
    </source>
</evidence>
<evidence type="ECO:0000256" key="8">
    <source>
        <dbReference type="ARBA" id="ARBA00049299"/>
    </source>
</evidence>
<comment type="caution">
    <text evidence="13">The sequence shown here is derived from an EMBL/GenBank/DDBJ whole genome shotgun (WGS) entry which is preliminary data.</text>
</comment>
<feature type="region of interest" description="Disordered" evidence="11">
    <location>
        <begin position="359"/>
        <end position="463"/>
    </location>
</feature>
<dbReference type="InterPro" id="IPR011009">
    <property type="entry name" value="Kinase-like_dom_sf"/>
</dbReference>
<accession>A0ABV1ULG7</accession>
<proteinExistence type="inferred from homology"/>
<evidence type="ECO:0000256" key="11">
    <source>
        <dbReference type="SAM" id="MobiDB-lite"/>
    </source>
</evidence>
<feature type="compositionally biased region" description="Polar residues" evidence="11">
    <location>
        <begin position="397"/>
        <end position="412"/>
    </location>
</feature>